<sequence length="843" mass="94081">MEAKFSNRVKEVITLSREEALRLGHDYIGTEHLLLGMIREGEGVAVGLLKKLGISLDELRVTIEQATKGTATNNVKNLANIPLTRQSEKTLKITYLEAKIFKSPLIGTEHLLLSILRDEDNVATQILNKFNVNYEVIKEMLEYQSTGSRPTMASDTDDDDNDRGMFGGSSSSSSGKDPKGSEKSRTPVLDNFGRDLTKFAEVGKLDPIVGREKEIERVAQILSRRKKNNPILIGEPGVGKTAIAEGLALRIVQKKVSRVLFGKRVVTLDLASLVAGTKYRGQFEERMKAVMNELEKSPEVILFIDELHTIVGAGGASGSLDASNMFKPALARGDIQCIGATTLDEYRQYIEKDGALARRFQMVMVDATSIDETIEILNNIKDKYEDHHHVNYTKEAIEAAVKLSERYISDRFLPDKAIDVMDEVGARVHISNITVPEDILKLEEQIENIKKEKNQVVKSQKYEEAAQLRDKEKRLIDQLDRAKQVWEEDTKKRRYTVNEENVAEVVAMMTGIPVTSVSNDEGKKLINMGDELKGRVIGQQSAIDKLVKAIQRTRVGLKDPKKPIGSFIFLGPTGVGKTELAKVLATYLFDKDDALVRIDMSEYMEKFSVSRLVGAPPGYVGYEEGGQLTEKIRRKPYSVVLLDEIEKAHPDVFNILLQVLDDGILTDGLGRRVDFRNTIIIMTSNIGVRDLKDFGAGIGFATKKNAESQDDLMKSTIQSALRKAFSPEFLNRLDDVIVFNSLLREDIHKIIDLMLGKLLGRVTNLGYTVELTEKAKDFLAEKGYDPQYGARPLSRAIQRYLEDPVAEEILKGELKEGDVIMADYSGEGDLLTITVRKPEVAVE</sequence>
<dbReference type="Proteomes" id="UP001597512">
    <property type="component" value="Unassembled WGS sequence"/>
</dbReference>
<dbReference type="GO" id="GO:0006508">
    <property type="term" value="P:proteolysis"/>
    <property type="evidence" value="ECO:0007669"/>
    <property type="project" value="UniProtKB-KW"/>
</dbReference>
<dbReference type="InterPro" id="IPR019489">
    <property type="entry name" value="Clp_ATPase_C"/>
</dbReference>
<dbReference type="InterPro" id="IPR018368">
    <property type="entry name" value="ClpA/B_CS1"/>
</dbReference>
<dbReference type="PROSITE" id="PS51903">
    <property type="entry name" value="CLP_R"/>
    <property type="match status" value="1"/>
</dbReference>
<protein>
    <submittedName>
        <fullName evidence="11">ATP-dependent Clp protease ATP-binding subunit</fullName>
    </submittedName>
</protein>
<evidence type="ECO:0000259" key="10">
    <source>
        <dbReference type="PROSITE" id="PS51903"/>
    </source>
</evidence>
<evidence type="ECO:0000313" key="11">
    <source>
        <dbReference type="EMBL" id="MFD2936395.1"/>
    </source>
</evidence>
<dbReference type="Gene3D" id="3.40.50.300">
    <property type="entry name" value="P-loop containing nucleotide triphosphate hydrolases"/>
    <property type="match status" value="2"/>
</dbReference>
<evidence type="ECO:0000259" key="9">
    <source>
        <dbReference type="PROSITE" id="PS50151"/>
    </source>
</evidence>
<evidence type="ECO:0000313" key="12">
    <source>
        <dbReference type="Proteomes" id="UP001597512"/>
    </source>
</evidence>
<comment type="similarity">
    <text evidence="6">Belongs to the ClpA/ClpB family.</text>
</comment>
<dbReference type="PRINTS" id="PR00300">
    <property type="entry name" value="CLPPROTEASEA"/>
</dbReference>
<dbReference type="InterPro" id="IPR050130">
    <property type="entry name" value="ClpA_ClpB"/>
</dbReference>
<dbReference type="PANTHER" id="PTHR11638:SF18">
    <property type="entry name" value="HEAT SHOCK PROTEIN 104"/>
    <property type="match status" value="1"/>
</dbReference>
<dbReference type="Pfam" id="PF07724">
    <property type="entry name" value="AAA_2"/>
    <property type="match status" value="1"/>
</dbReference>
<dbReference type="CDD" id="cd00009">
    <property type="entry name" value="AAA"/>
    <property type="match status" value="1"/>
</dbReference>
<dbReference type="Gene3D" id="4.10.860.10">
    <property type="entry name" value="UVR domain"/>
    <property type="match status" value="1"/>
</dbReference>
<dbReference type="InterPro" id="IPR001270">
    <property type="entry name" value="ClpA/B"/>
</dbReference>
<keyword evidence="11" id="KW-0378">Hydrolase</keyword>
<feature type="region of interest" description="Disordered" evidence="8">
    <location>
        <begin position="145"/>
        <end position="189"/>
    </location>
</feature>
<feature type="domain" description="UVR" evidence="9">
    <location>
        <begin position="443"/>
        <end position="478"/>
    </location>
</feature>
<evidence type="ECO:0000256" key="7">
    <source>
        <dbReference type="SAM" id="Coils"/>
    </source>
</evidence>
<feature type="compositionally biased region" description="Polar residues" evidence="8">
    <location>
        <begin position="145"/>
        <end position="154"/>
    </location>
</feature>
<evidence type="ECO:0000256" key="6">
    <source>
        <dbReference type="RuleBase" id="RU004432"/>
    </source>
</evidence>
<comment type="caution">
    <text evidence="11">The sequence shown here is derived from an EMBL/GenBank/DDBJ whole genome shotgun (WGS) entry which is preliminary data.</text>
</comment>
<proteinExistence type="inferred from homology"/>
<dbReference type="GO" id="GO:0008233">
    <property type="term" value="F:peptidase activity"/>
    <property type="evidence" value="ECO:0007669"/>
    <property type="project" value="UniProtKB-KW"/>
</dbReference>
<dbReference type="SUPFAM" id="SSF81923">
    <property type="entry name" value="Double Clp-N motif"/>
    <property type="match status" value="1"/>
</dbReference>
<dbReference type="SMART" id="SM00382">
    <property type="entry name" value="AAA"/>
    <property type="match status" value="2"/>
</dbReference>
<keyword evidence="12" id="KW-1185">Reference proteome</keyword>
<dbReference type="PROSITE" id="PS50151">
    <property type="entry name" value="UVR"/>
    <property type="match status" value="1"/>
</dbReference>
<dbReference type="SUPFAM" id="SSF52540">
    <property type="entry name" value="P-loop containing nucleoside triphosphate hydrolases"/>
    <property type="match status" value="2"/>
</dbReference>
<keyword evidence="7" id="KW-0175">Coiled coil</keyword>
<evidence type="ECO:0000256" key="3">
    <source>
        <dbReference type="ARBA" id="ARBA00022840"/>
    </source>
</evidence>
<evidence type="ECO:0000256" key="8">
    <source>
        <dbReference type="SAM" id="MobiDB-lite"/>
    </source>
</evidence>
<dbReference type="EMBL" id="JBHUOM010000023">
    <property type="protein sequence ID" value="MFD2936395.1"/>
    <property type="molecule type" value="Genomic_DNA"/>
</dbReference>
<reference evidence="12" key="1">
    <citation type="journal article" date="2019" name="Int. J. Syst. Evol. Microbiol.">
        <title>The Global Catalogue of Microorganisms (GCM) 10K type strain sequencing project: providing services to taxonomists for standard genome sequencing and annotation.</title>
        <authorList>
            <consortium name="The Broad Institute Genomics Platform"/>
            <consortium name="The Broad Institute Genome Sequencing Center for Infectious Disease"/>
            <person name="Wu L."/>
            <person name="Ma J."/>
        </authorList>
    </citation>
    <scope>NUCLEOTIDE SEQUENCE [LARGE SCALE GENOMIC DNA]</scope>
    <source>
        <strain evidence="12">KCTC 52490</strain>
    </source>
</reference>
<dbReference type="InterPro" id="IPR028299">
    <property type="entry name" value="ClpA/B_CS2"/>
</dbReference>
<name>A0ABW6AQ86_9BACT</name>
<evidence type="ECO:0000256" key="2">
    <source>
        <dbReference type="ARBA" id="ARBA00022741"/>
    </source>
</evidence>
<dbReference type="Gene3D" id="1.10.8.60">
    <property type="match status" value="2"/>
</dbReference>
<organism evidence="11 12">
    <name type="scientific">Spirosoma flavum</name>
    <dbReference type="NCBI Taxonomy" id="2048557"/>
    <lineage>
        <taxon>Bacteria</taxon>
        <taxon>Pseudomonadati</taxon>
        <taxon>Bacteroidota</taxon>
        <taxon>Cytophagia</taxon>
        <taxon>Cytophagales</taxon>
        <taxon>Cytophagaceae</taxon>
        <taxon>Spirosoma</taxon>
    </lineage>
</organism>
<dbReference type="Pfam" id="PF10431">
    <property type="entry name" value="ClpB_D2-small"/>
    <property type="match status" value="1"/>
</dbReference>
<dbReference type="SMART" id="SM01086">
    <property type="entry name" value="ClpB_D2-small"/>
    <property type="match status" value="1"/>
</dbReference>
<dbReference type="InterPro" id="IPR003959">
    <property type="entry name" value="ATPase_AAA_core"/>
</dbReference>
<dbReference type="Pfam" id="PF17871">
    <property type="entry name" value="AAA_lid_9"/>
    <property type="match status" value="1"/>
</dbReference>
<keyword evidence="11" id="KW-0645">Protease</keyword>
<dbReference type="InterPro" id="IPR027417">
    <property type="entry name" value="P-loop_NTPase"/>
</dbReference>
<dbReference type="CDD" id="cd19499">
    <property type="entry name" value="RecA-like_ClpB_Hsp104-like"/>
    <property type="match status" value="1"/>
</dbReference>
<dbReference type="InterPro" id="IPR003593">
    <property type="entry name" value="AAA+_ATPase"/>
</dbReference>
<feature type="domain" description="Clp R" evidence="10">
    <location>
        <begin position="1"/>
        <end position="148"/>
    </location>
</feature>
<dbReference type="InterPro" id="IPR041546">
    <property type="entry name" value="ClpA/ClpB_AAA_lid"/>
</dbReference>
<keyword evidence="2 6" id="KW-0547">Nucleotide-binding</keyword>
<evidence type="ECO:0000256" key="4">
    <source>
        <dbReference type="ARBA" id="ARBA00023186"/>
    </source>
</evidence>
<dbReference type="RefSeq" id="WP_381505153.1">
    <property type="nucleotide sequence ID" value="NZ_JBHUOM010000023.1"/>
</dbReference>
<accession>A0ABW6AQ86</accession>
<dbReference type="Pfam" id="PF02861">
    <property type="entry name" value="Clp_N"/>
    <property type="match status" value="1"/>
</dbReference>
<evidence type="ECO:0000256" key="1">
    <source>
        <dbReference type="ARBA" id="ARBA00022737"/>
    </source>
</evidence>
<keyword evidence="3 6" id="KW-0067">ATP-binding</keyword>
<feature type="coiled-coil region" evidence="7">
    <location>
        <begin position="439"/>
        <end position="489"/>
    </location>
</feature>
<dbReference type="PROSITE" id="PS00870">
    <property type="entry name" value="CLPAB_1"/>
    <property type="match status" value="1"/>
</dbReference>
<gene>
    <name evidence="11" type="ORF">ACFS25_21620</name>
</gene>
<dbReference type="InterPro" id="IPR036628">
    <property type="entry name" value="Clp_N_dom_sf"/>
</dbReference>
<dbReference type="InterPro" id="IPR004176">
    <property type="entry name" value="Clp_R_N"/>
</dbReference>
<dbReference type="PROSITE" id="PS00871">
    <property type="entry name" value="CLPAB_2"/>
    <property type="match status" value="1"/>
</dbReference>
<feature type="compositionally biased region" description="Basic and acidic residues" evidence="8">
    <location>
        <begin position="176"/>
        <end position="185"/>
    </location>
</feature>
<dbReference type="Pfam" id="PF00004">
    <property type="entry name" value="AAA"/>
    <property type="match status" value="1"/>
</dbReference>
<keyword evidence="4 6" id="KW-0143">Chaperone</keyword>
<dbReference type="InterPro" id="IPR001943">
    <property type="entry name" value="UVR_dom"/>
</dbReference>
<evidence type="ECO:0000256" key="5">
    <source>
        <dbReference type="PROSITE-ProRule" id="PRU01251"/>
    </source>
</evidence>
<dbReference type="GO" id="GO:0005524">
    <property type="term" value="F:ATP binding"/>
    <property type="evidence" value="ECO:0007669"/>
    <property type="project" value="UniProtKB-KW"/>
</dbReference>
<dbReference type="Gene3D" id="1.10.1780.10">
    <property type="entry name" value="Clp, N-terminal domain"/>
    <property type="match status" value="1"/>
</dbReference>
<keyword evidence="1 5" id="KW-0677">Repeat</keyword>
<dbReference type="PANTHER" id="PTHR11638">
    <property type="entry name" value="ATP-DEPENDENT CLP PROTEASE"/>
    <property type="match status" value="1"/>
</dbReference>